<feature type="region of interest" description="Disordered" evidence="4">
    <location>
        <begin position="324"/>
        <end position="345"/>
    </location>
</feature>
<dbReference type="InterPro" id="IPR002508">
    <property type="entry name" value="MurNAc-LAA_cat"/>
</dbReference>
<dbReference type="GO" id="GO:0009253">
    <property type="term" value="P:peptidoglycan catabolic process"/>
    <property type="evidence" value="ECO:0007669"/>
    <property type="project" value="InterPro"/>
</dbReference>
<reference evidence="7" key="1">
    <citation type="submission" date="2016-06" db="EMBL/GenBank/DDBJ databases">
        <title>Draft genome sequence of Desulfoplanes formicivorans strain Pf12B.</title>
        <authorList>
            <person name="Watanabe M."/>
            <person name="Kojima H."/>
            <person name="Fukui M."/>
        </authorList>
    </citation>
    <scope>NUCLEOTIDE SEQUENCE [LARGE SCALE GENOMIC DNA]</scope>
    <source>
        <strain evidence="7">Pf12B</strain>
    </source>
</reference>
<accession>A0A194AJ03</accession>
<keyword evidence="3" id="KW-0378">Hydrolase</keyword>
<feature type="compositionally biased region" description="Polar residues" evidence="4">
    <location>
        <begin position="333"/>
        <end position="345"/>
    </location>
</feature>
<name>A0A194AJ03_9BACT</name>
<dbReference type="Gene3D" id="3.40.630.40">
    <property type="entry name" value="Zn-dependent exopeptidases"/>
    <property type="match status" value="1"/>
</dbReference>
<keyword evidence="7" id="KW-1185">Reference proteome</keyword>
<dbReference type="GO" id="GO:0030288">
    <property type="term" value="C:outer membrane-bounded periplasmic space"/>
    <property type="evidence" value="ECO:0007669"/>
    <property type="project" value="TreeGrafter"/>
</dbReference>
<dbReference type="InterPro" id="IPR050695">
    <property type="entry name" value="N-acetylmuramoyl_amidase_3"/>
</dbReference>
<evidence type="ECO:0000256" key="2">
    <source>
        <dbReference type="ARBA" id="ARBA00011901"/>
    </source>
</evidence>
<dbReference type="SUPFAM" id="SSF53187">
    <property type="entry name" value="Zn-dependent exopeptidases"/>
    <property type="match status" value="1"/>
</dbReference>
<dbReference type="PANTHER" id="PTHR30404">
    <property type="entry name" value="N-ACETYLMURAMOYL-L-ALANINE AMIDASE"/>
    <property type="match status" value="1"/>
</dbReference>
<evidence type="ECO:0000256" key="4">
    <source>
        <dbReference type="SAM" id="MobiDB-lite"/>
    </source>
</evidence>
<dbReference type="Pfam" id="PF01520">
    <property type="entry name" value="Amidase_3"/>
    <property type="match status" value="1"/>
</dbReference>
<dbReference type="Proteomes" id="UP000095200">
    <property type="component" value="Unassembled WGS sequence"/>
</dbReference>
<dbReference type="InterPro" id="IPR011990">
    <property type="entry name" value="TPR-like_helical_dom_sf"/>
</dbReference>
<dbReference type="AlphaFoldDB" id="A0A194AJ03"/>
<dbReference type="CDD" id="cd02696">
    <property type="entry name" value="MurNAc-LAA"/>
    <property type="match status" value="1"/>
</dbReference>
<feature type="region of interest" description="Disordered" evidence="4">
    <location>
        <begin position="162"/>
        <end position="213"/>
    </location>
</feature>
<protein>
    <recommendedName>
        <fullName evidence="2">N-acetylmuramoyl-L-alanine amidase</fullName>
        <ecNumber evidence="2">3.5.1.28</ecNumber>
    </recommendedName>
</protein>
<evidence type="ECO:0000256" key="3">
    <source>
        <dbReference type="ARBA" id="ARBA00022801"/>
    </source>
</evidence>
<dbReference type="InterPro" id="IPR021731">
    <property type="entry name" value="AMIN_dom"/>
</dbReference>
<dbReference type="Gene3D" id="2.60.40.3500">
    <property type="match status" value="1"/>
</dbReference>
<feature type="domain" description="MurNAc-LAA" evidence="5">
    <location>
        <begin position="427"/>
        <end position="577"/>
    </location>
</feature>
<proteinExistence type="predicted"/>
<dbReference type="InterPro" id="IPR019734">
    <property type="entry name" value="TPR_rpt"/>
</dbReference>
<evidence type="ECO:0000259" key="5">
    <source>
        <dbReference type="SMART" id="SM00646"/>
    </source>
</evidence>
<feature type="compositionally biased region" description="Polar residues" evidence="4">
    <location>
        <begin position="197"/>
        <end position="211"/>
    </location>
</feature>
<dbReference type="Gene3D" id="1.25.40.10">
    <property type="entry name" value="Tetratricopeptide repeat domain"/>
    <property type="match status" value="1"/>
</dbReference>
<dbReference type="EMBL" id="BDFE01000015">
    <property type="protein sequence ID" value="GAU08724.1"/>
    <property type="molecule type" value="Genomic_DNA"/>
</dbReference>
<comment type="caution">
    <text evidence="6">The sequence shown here is derived from an EMBL/GenBank/DDBJ whole genome shotgun (WGS) entry which is preliminary data.</text>
</comment>
<dbReference type="EC" id="3.5.1.28" evidence="2"/>
<dbReference type="FunFam" id="3.40.630.40:FF:000005">
    <property type="entry name" value="N-acetylmuramoyl-L-alanine amidase (AmiA)"/>
    <property type="match status" value="1"/>
</dbReference>
<evidence type="ECO:0000313" key="7">
    <source>
        <dbReference type="Proteomes" id="UP000095200"/>
    </source>
</evidence>
<comment type="catalytic activity">
    <reaction evidence="1">
        <text>Hydrolyzes the link between N-acetylmuramoyl residues and L-amino acid residues in certain cell-wall glycopeptides.</text>
        <dbReference type="EC" id="3.5.1.28"/>
    </reaction>
</comment>
<dbReference type="Pfam" id="PF13174">
    <property type="entry name" value="TPR_6"/>
    <property type="match status" value="1"/>
</dbReference>
<gene>
    <name evidence="6" type="ORF">DPF_1440</name>
</gene>
<evidence type="ECO:0000313" key="6">
    <source>
        <dbReference type="EMBL" id="GAU08724.1"/>
    </source>
</evidence>
<organism evidence="6 7">
    <name type="scientific">Desulfoplanes formicivorans</name>
    <dbReference type="NCBI Taxonomy" id="1592317"/>
    <lineage>
        <taxon>Bacteria</taxon>
        <taxon>Pseudomonadati</taxon>
        <taxon>Thermodesulfobacteriota</taxon>
        <taxon>Desulfovibrionia</taxon>
        <taxon>Desulfovibrionales</taxon>
        <taxon>Desulfoplanaceae</taxon>
        <taxon>Desulfoplanes</taxon>
    </lineage>
</organism>
<sequence length="589" mass="65841">MLLVCLFFLIGGTDSAFSAYPSQEFKQGWRDFHRLLDNPRKAKYRSHWYAVKDHFQRAYTQSPKGSYAPKSLFYLGRVYDEMSKISMLKSDALKAVDYYTRVVLRFPDHSWADDALFRRAQVEMNQLKDKDQAYLSLLSIVHKYPKGDMAPKAKKMLEKLDKTNRKTVRASSSKSASKSALSSAPSTSRTPAKKTVSRSSHASPKPGTQTAAHLVRVRHWSSKDYTRVVLDLDEQTGFYNHLLKPDSSLKTPHRLFVDLKNTGVGREIATEQHVADGILRSIRVGRHSKEDARVVLDIDSIDNFRVFSLSNPFRVVIDVYGDKTGGTKPSPADTRSASTSNTTIVSQNAQSKSVARSLVEQLGLKIKTIMVDPGHGGKDPGAVANKIREKDINLKMAKILGKKLEKKGFKVLYTRTTDVFVPLEERTAMANARDADLFISVHCNACPDKRAHGLELYYLNLAKSRDAVRVAARENAVSVKKISDLQVILTDLMLNSKITESRDLAKDIHTKSLNKVRTKYKVNDHGVKGAPFYVLMGSKMPAVLAELGYITNAAEAKRLRSTAYLDRLAEGMVQGVLAYQRRIEGLAGL</sequence>
<dbReference type="GO" id="GO:0008745">
    <property type="term" value="F:N-acetylmuramoyl-L-alanine amidase activity"/>
    <property type="evidence" value="ECO:0007669"/>
    <property type="project" value="UniProtKB-EC"/>
</dbReference>
<dbReference type="Pfam" id="PF11741">
    <property type="entry name" value="AMIN"/>
    <property type="match status" value="1"/>
</dbReference>
<dbReference type="SMART" id="SM00646">
    <property type="entry name" value="Ami_3"/>
    <property type="match status" value="1"/>
</dbReference>
<feature type="compositionally biased region" description="Low complexity" evidence="4">
    <location>
        <begin position="169"/>
        <end position="190"/>
    </location>
</feature>
<dbReference type="STRING" id="1592317.DPF_1440"/>
<evidence type="ECO:0000256" key="1">
    <source>
        <dbReference type="ARBA" id="ARBA00001561"/>
    </source>
</evidence>
<dbReference type="PANTHER" id="PTHR30404:SF0">
    <property type="entry name" value="N-ACETYLMURAMOYL-L-ALANINE AMIDASE AMIC"/>
    <property type="match status" value="1"/>
</dbReference>